<dbReference type="CDD" id="cd04179">
    <property type="entry name" value="DPM_DPG-synthase_like"/>
    <property type="match status" value="1"/>
</dbReference>
<accession>A0A1I1SB18</accession>
<protein>
    <submittedName>
        <fullName evidence="3">Glycosyltransferase involved in cell wall bisynthesis</fullName>
    </submittedName>
</protein>
<evidence type="ECO:0000313" key="3">
    <source>
        <dbReference type="EMBL" id="SFD43714.1"/>
    </source>
</evidence>
<keyword evidence="1" id="KW-0812">Transmembrane</keyword>
<gene>
    <name evidence="3" type="ORF">SAMN04489710_10277</name>
</gene>
<keyword evidence="3" id="KW-0808">Transferase</keyword>
<evidence type="ECO:0000259" key="2">
    <source>
        <dbReference type="Pfam" id="PF00535"/>
    </source>
</evidence>
<dbReference type="InterPro" id="IPR029044">
    <property type="entry name" value="Nucleotide-diphossugar_trans"/>
</dbReference>
<dbReference type="Proteomes" id="UP000199517">
    <property type="component" value="Unassembled WGS sequence"/>
</dbReference>
<keyword evidence="4" id="KW-1185">Reference proteome</keyword>
<dbReference type="Pfam" id="PF00535">
    <property type="entry name" value="Glycos_transf_2"/>
    <property type="match status" value="1"/>
</dbReference>
<dbReference type="AlphaFoldDB" id="A0A1I1SB18"/>
<evidence type="ECO:0000256" key="1">
    <source>
        <dbReference type="SAM" id="Phobius"/>
    </source>
</evidence>
<proteinExistence type="predicted"/>
<dbReference type="PANTHER" id="PTHR48090:SF6">
    <property type="entry name" value="SLR5056 PROTEIN"/>
    <property type="match status" value="1"/>
</dbReference>
<sequence>MSTAQQRAMAIAVAIPCYKVTQHVLEVIRTVPASVTRIYAVDDACPEGSGAFIQANCTDPRVRVLFNPENRGVGGAVVTAYHQAIADGMDIVVKIDGDGQMNPLLLPHFVRPIQAGRADYTKGNRFFRPESVRGMPPVRLFGNAVLSFMTKLSCGYWPIMDPTNGYTAIHTSVLRELPLDKLERRYFFETDMLFRLNTLRAVVRDVPMDSVYADEESNLKIGRVLPEFLKKHASRLLRRYTYSYFVRDFNAGSIYSIFGLLLLVWGCVFGAVRWIGSAVGDHPATSGTVMLAALPVLVGIQFLVAFLHHDVSSVPTEPLSPQLADYDVEEPAPAAPAEAVQ</sequence>
<feature type="transmembrane region" description="Helical" evidence="1">
    <location>
        <begin position="254"/>
        <end position="276"/>
    </location>
</feature>
<dbReference type="GO" id="GO:0016740">
    <property type="term" value="F:transferase activity"/>
    <property type="evidence" value="ECO:0007669"/>
    <property type="project" value="UniProtKB-KW"/>
</dbReference>
<dbReference type="InterPro" id="IPR050256">
    <property type="entry name" value="Glycosyltransferase_2"/>
</dbReference>
<feature type="domain" description="Glycosyltransferase 2-like" evidence="2">
    <location>
        <begin position="13"/>
        <end position="177"/>
    </location>
</feature>
<dbReference type="PANTHER" id="PTHR48090">
    <property type="entry name" value="UNDECAPRENYL-PHOSPHATE 4-DEOXY-4-FORMAMIDO-L-ARABINOSE TRANSFERASE-RELATED"/>
    <property type="match status" value="1"/>
</dbReference>
<keyword evidence="1" id="KW-1133">Transmembrane helix</keyword>
<evidence type="ECO:0000313" key="4">
    <source>
        <dbReference type="Proteomes" id="UP000199517"/>
    </source>
</evidence>
<dbReference type="STRING" id="32040.SAMN04489710_10277"/>
<dbReference type="SUPFAM" id="SSF53448">
    <property type="entry name" value="Nucleotide-diphospho-sugar transferases"/>
    <property type="match status" value="1"/>
</dbReference>
<reference evidence="4" key="1">
    <citation type="submission" date="2016-10" db="EMBL/GenBank/DDBJ databases">
        <authorList>
            <person name="Varghese N."/>
            <person name="Submissions S."/>
        </authorList>
    </citation>
    <scope>NUCLEOTIDE SEQUENCE [LARGE SCALE GENOMIC DNA]</scope>
    <source>
        <strain evidence="4">DSM 7481</strain>
    </source>
</reference>
<organism evidence="3 4">
    <name type="scientific">Paracidovorax konjaci</name>
    <dbReference type="NCBI Taxonomy" id="32040"/>
    <lineage>
        <taxon>Bacteria</taxon>
        <taxon>Pseudomonadati</taxon>
        <taxon>Pseudomonadota</taxon>
        <taxon>Betaproteobacteria</taxon>
        <taxon>Burkholderiales</taxon>
        <taxon>Comamonadaceae</taxon>
        <taxon>Paracidovorax</taxon>
    </lineage>
</organism>
<name>A0A1I1SB18_9BURK</name>
<keyword evidence="1" id="KW-0472">Membrane</keyword>
<feature type="transmembrane region" description="Helical" evidence="1">
    <location>
        <begin position="288"/>
        <end position="307"/>
    </location>
</feature>
<dbReference type="EMBL" id="FOMQ01000002">
    <property type="protein sequence ID" value="SFD43714.1"/>
    <property type="molecule type" value="Genomic_DNA"/>
</dbReference>
<dbReference type="InterPro" id="IPR001173">
    <property type="entry name" value="Glyco_trans_2-like"/>
</dbReference>
<dbReference type="Gene3D" id="3.90.550.10">
    <property type="entry name" value="Spore Coat Polysaccharide Biosynthesis Protein SpsA, Chain A"/>
    <property type="match status" value="1"/>
</dbReference>